<evidence type="ECO:0000313" key="10">
    <source>
        <dbReference type="EMBL" id="HGQ18341.1"/>
    </source>
</evidence>
<dbReference type="PANTHER" id="PTHR43401">
    <property type="entry name" value="L-THREONINE 3-DEHYDROGENASE"/>
    <property type="match status" value="1"/>
</dbReference>
<dbReference type="InterPro" id="IPR036291">
    <property type="entry name" value="NAD(P)-bd_dom_sf"/>
</dbReference>
<name>A0A7J3JQT2_9CREN</name>
<evidence type="ECO:0000256" key="3">
    <source>
        <dbReference type="ARBA" id="ARBA00022857"/>
    </source>
</evidence>
<keyword evidence="2 6" id="KW-0862">Zinc</keyword>
<keyword evidence="4" id="KW-0560">Oxidoreductase</keyword>
<dbReference type="GO" id="GO:0051262">
    <property type="term" value="P:protein tetramerization"/>
    <property type="evidence" value="ECO:0007669"/>
    <property type="project" value="UniProtKB-ARBA"/>
</dbReference>
<keyword evidence="1 6" id="KW-0479">Metal-binding</keyword>
<dbReference type="InterPro" id="IPR011032">
    <property type="entry name" value="GroES-like_sf"/>
</dbReference>
<dbReference type="GO" id="GO:0016616">
    <property type="term" value="F:oxidoreductase activity, acting on the CH-OH group of donors, NAD or NADP as acceptor"/>
    <property type="evidence" value="ECO:0007669"/>
    <property type="project" value="UniProtKB-ARBA"/>
</dbReference>
<keyword evidence="5" id="KW-0119">Carbohydrate metabolism</keyword>
<evidence type="ECO:0000256" key="2">
    <source>
        <dbReference type="ARBA" id="ARBA00022833"/>
    </source>
</evidence>
<sequence>MKALVIRKPFDAAISEVEEPSAGTGEVVVGVRACGICGTDIHIFRGEESRVRYPVVPGHEFSGVVIEVGRGVEGVAVGDSVAVDPNVACGRCYYCRIGARHFCEKWEGIGVTRSGGFAERVVVPAESIYRVPSAIPFERAALAEPLSCVLHGIDLLKPLKGGEKIAIFGAGPIGLTFLAILRRIVVADIAVFEVQPQRARKALELKADLVIDPARGDVSEVLKELTGGRGFNIVIDASGNIDAISRILKLDMVAPQAKILLFGVAPPGKTVEIEPHTIYRKEITVIGSYVNPYTMQRAIDFLKKLDELDTIIDRVDLNETLEIIRGTSRRSYIKPVAIL</sequence>
<protein>
    <submittedName>
        <fullName evidence="10">Alcohol dehydrogenase</fullName>
    </submittedName>
</protein>
<dbReference type="GO" id="GO:0008270">
    <property type="term" value="F:zinc ion binding"/>
    <property type="evidence" value="ECO:0007669"/>
    <property type="project" value="InterPro"/>
</dbReference>
<feature type="domain" description="Alcohol dehydrogenase-like C-terminal" evidence="7">
    <location>
        <begin position="172"/>
        <end position="303"/>
    </location>
</feature>
<dbReference type="Pfam" id="PF08240">
    <property type="entry name" value="ADH_N"/>
    <property type="match status" value="1"/>
</dbReference>
<feature type="domain" description="Alcohol dehydrogenase-like N-terminal" evidence="8">
    <location>
        <begin position="24"/>
        <end position="132"/>
    </location>
</feature>
<evidence type="ECO:0000259" key="8">
    <source>
        <dbReference type="Pfam" id="PF08240"/>
    </source>
</evidence>
<dbReference type="PROSITE" id="PS00059">
    <property type="entry name" value="ADH_ZINC"/>
    <property type="match status" value="1"/>
</dbReference>
<reference evidence="10" key="1">
    <citation type="journal article" date="2020" name="mSystems">
        <title>Genome- and Community-Level Interaction Insights into Carbon Utilization and Element Cycling Functions of Hydrothermarchaeota in Hydrothermal Sediment.</title>
        <authorList>
            <person name="Zhou Z."/>
            <person name="Liu Y."/>
            <person name="Xu W."/>
            <person name="Pan J."/>
            <person name="Luo Z.H."/>
            <person name="Li M."/>
        </authorList>
    </citation>
    <scope>NUCLEOTIDE SEQUENCE [LARGE SCALE GENOMIC DNA]</scope>
    <source>
        <strain evidence="9">SpSt-618</strain>
        <strain evidence="10">SpSt-657</strain>
    </source>
</reference>
<dbReference type="EMBL" id="DTBZ01000097">
    <property type="protein sequence ID" value="HGQ18341.1"/>
    <property type="molecule type" value="Genomic_DNA"/>
</dbReference>
<dbReference type="SUPFAM" id="SSF51735">
    <property type="entry name" value="NAD(P)-binding Rossmann-fold domains"/>
    <property type="match status" value="1"/>
</dbReference>
<dbReference type="Gene3D" id="3.40.50.720">
    <property type="entry name" value="NAD(P)-binding Rossmann-like Domain"/>
    <property type="match status" value="1"/>
</dbReference>
<comment type="caution">
    <text evidence="10">The sequence shown here is derived from an EMBL/GenBank/DDBJ whole genome shotgun (WGS) entry which is preliminary data.</text>
</comment>
<dbReference type="Gene3D" id="3.90.180.10">
    <property type="entry name" value="Medium-chain alcohol dehydrogenases, catalytic domain"/>
    <property type="match status" value="1"/>
</dbReference>
<dbReference type="Pfam" id="PF00107">
    <property type="entry name" value="ADH_zinc_N"/>
    <property type="match status" value="1"/>
</dbReference>
<comment type="cofactor">
    <cofactor evidence="6">
        <name>Zn(2+)</name>
        <dbReference type="ChEBI" id="CHEBI:29105"/>
    </cofactor>
</comment>
<dbReference type="AlphaFoldDB" id="A0A7J3JQT2"/>
<keyword evidence="3" id="KW-0521">NADP</keyword>
<evidence type="ECO:0000256" key="6">
    <source>
        <dbReference type="RuleBase" id="RU361277"/>
    </source>
</evidence>
<evidence type="ECO:0000256" key="5">
    <source>
        <dbReference type="ARBA" id="ARBA00023277"/>
    </source>
</evidence>
<dbReference type="InterPro" id="IPR013149">
    <property type="entry name" value="ADH-like_C"/>
</dbReference>
<proteinExistence type="inferred from homology"/>
<dbReference type="EMBL" id="DTAI01000218">
    <property type="protein sequence ID" value="HGN37357.1"/>
    <property type="molecule type" value="Genomic_DNA"/>
</dbReference>
<dbReference type="SUPFAM" id="SSF50129">
    <property type="entry name" value="GroES-like"/>
    <property type="match status" value="1"/>
</dbReference>
<evidence type="ECO:0000259" key="7">
    <source>
        <dbReference type="Pfam" id="PF00107"/>
    </source>
</evidence>
<dbReference type="PANTHER" id="PTHR43401:SF2">
    <property type="entry name" value="L-THREONINE 3-DEHYDROGENASE"/>
    <property type="match status" value="1"/>
</dbReference>
<evidence type="ECO:0000256" key="1">
    <source>
        <dbReference type="ARBA" id="ARBA00022723"/>
    </source>
</evidence>
<evidence type="ECO:0000256" key="4">
    <source>
        <dbReference type="ARBA" id="ARBA00023002"/>
    </source>
</evidence>
<accession>A0A7J3JQT2</accession>
<dbReference type="InterPro" id="IPR013154">
    <property type="entry name" value="ADH-like_N"/>
</dbReference>
<dbReference type="GO" id="GO:0030554">
    <property type="term" value="F:adenyl nucleotide binding"/>
    <property type="evidence" value="ECO:0007669"/>
    <property type="project" value="UniProtKB-ARBA"/>
</dbReference>
<comment type="similarity">
    <text evidence="6">Belongs to the zinc-containing alcohol dehydrogenase family.</text>
</comment>
<dbReference type="InterPro" id="IPR050129">
    <property type="entry name" value="Zn_alcohol_dh"/>
</dbReference>
<dbReference type="GO" id="GO:0043168">
    <property type="term" value="F:anion binding"/>
    <property type="evidence" value="ECO:0007669"/>
    <property type="project" value="UniProtKB-ARBA"/>
</dbReference>
<gene>
    <name evidence="9" type="ORF">ENT87_07425</name>
    <name evidence="10" type="ORF">ENU30_05140</name>
</gene>
<organism evidence="10">
    <name type="scientific">Ignisphaera aggregans</name>
    <dbReference type="NCBI Taxonomy" id="334771"/>
    <lineage>
        <taxon>Archaea</taxon>
        <taxon>Thermoproteota</taxon>
        <taxon>Thermoprotei</taxon>
        <taxon>Desulfurococcales</taxon>
        <taxon>Desulfurococcaceae</taxon>
        <taxon>Ignisphaera</taxon>
    </lineage>
</organism>
<dbReference type="InterPro" id="IPR002328">
    <property type="entry name" value="ADH_Zn_CS"/>
</dbReference>
<evidence type="ECO:0000313" key="9">
    <source>
        <dbReference type="EMBL" id="HGN37357.1"/>
    </source>
</evidence>